<evidence type="ECO:0000256" key="11">
    <source>
        <dbReference type="PIRNR" id="PIRNR001563"/>
    </source>
</evidence>
<evidence type="ECO:0000256" key="7">
    <source>
        <dbReference type="ARBA" id="ARBA00022840"/>
    </source>
</evidence>
<sequence>MNSELIYEYLDKIGRDGYKLGLDRMQKTLKILGNPEKSFKIIHVAGTNGKGSTSTFIYQTLKEHGYKTGLFTSPHIINFYDRIKIDKEISEEDFMRIFEIIKDTIEENDIKVSTFEFITLCAIYYFAEQKCEYVVLEVGMGGRLDATNATDETLLSVITKIGLDHQEYLGNTLEEIAYEKACIMKQNGRCVVYNQQESVLDVFREVAEERDNKLYICDFDEAKNIEINATHNSFDWKNLHIETRLVGRYQLFNAQLALSAIDVLRDELDLSDEDIINGFKNAYIPARFDVIRHNPTVIYDGGHNADGVKALKSSIESVFGDKKIVFVYGVLKDKDYNDEIKLIHENAKAFVTFTPDSPRALKAEDLKKQIEAYSDNVVAKSNVNDAVDYAIEHFKDDVIIIFGTLYSAEQAYEHL</sequence>
<proteinExistence type="inferred from homology"/>
<dbReference type="FunFam" id="3.40.1190.10:FF:000011">
    <property type="entry name" value="Folylpolyglutamate synthase/dihydrofolate synthase"/>
    <property type="match status" value="1"/>
</dbReference>
<dbReference type="InterPro" id="IPR036615">
    <property type="entry name" value="Mur_ligase_C_dom_sf"/>
</dbReference>
<dbReference type="PIRSF" id="PIRSF001563">
    <property type="entry name" value="Folylpolyglu_synth"/>
    <property type="match status" value="1"/>
</dbReference>
<dbReference type="EC" id="6.3.2.17" evidence="3"/>
<evidence type="ECO:0000256" key="2">
    <source>
        <dbReference type="ARBA" id="ARBA00008276"/>
    </source>
</evidence>
<evidence type="ECO:0000313" key="15">
    <source>
        <dbReference type="Proteomes" id="UP000215413"/>
    </source>
</evidence>
<dbReference type="Proteomes" id="UP000215413">
    <property type="component" value="Unassembled WGS sequence"/>
</dbReference>
<dbReference type="NCBIfam" id="TIGR01499">
    <property type="entry name" value="folC"/>
    <property type="match status" value="1"/>
</dbReference>
<dbReference type="EMBL" id="NDYC01000026">
    <property type="protein sequence ID" value="OXZ27145.1"/>
    <property type="molecule type" value="Genomic_DNA"/>
</dbReference>
<dbReference type="GO" id="GO:0005737">
    <property type="term" value="C:cytoplasm"/>
    <property type="evidence" value="ECO:0007669"/>
    <property type="project" value="TreeGrafter"/>
</dbReference>
<organism evidence="14 15">
    <name type="scientific">Finegoldia magna</name>
    <name type="common">Peptostreptococcus magnus</name>
    <dbReference type="NCBI Taxonomy" id="1260"/>
    <lineage>
        <taxon>Bacteria</taxon>
        <taxon>Bacillati</taxon>
        <taxon>Bacillota</taxon>
        <taxon>Tissierellia</taxon>
        <taxon>Tissierellales</taxon>
        <taxon>Peptoniphilaceae</taxon>
        <taxon>Finegoldia</taxon>
    </lineage>
</organism>
<protein>
    <recommendedName>
        <fullName evidence="3">tetrahydrofolate synthase</fullName>
        <ecNumber evidence="3">6.3.2.17</ecNumber>
    </recommendedName>
    <alternativeName>
        <fullName evidence="9">Tetrahydrofolylpolyglutamate synthase</fullName>
    </alternativeName>
</protein>
<dbReference type="GO" id="GO:0004326">
    <property type="term" value="F:tetrahydrofolylpolyglutamate synthase activity"/>
    <property type="evidence" value="ECO:0007669"/>
    <property type="project" value="UniProtKB-EC"/>
</dbReference>
<dbReference type="GO" id="GO:0046872">
    <property type="term" value="F:metal ion binding"/>
    <property type="evidence" value="ECO:0007669"/>
    <property type="project" value="UniProtKB-KW"/>
</dbReference>
<keyword evidence="6 11" id="KW-0547">Nucleotide-binding</keyword>
<dbReference type="Gene3D" id="3.90.190.20">
    <property type="entry name" value="Mur ligase, C-terminal domain"/>
    <property type="match status" value="1"/>
</dbReference>
<evidence type="ECO:0000256" key="1">
    <source>
        <dbReference type="ARBA" id="ARBA00001946"/>
    </source>
</evidence>
<dbReference type="InterPro" id="IPR004101">
    <property type="entry name" value="Mur_ligase_C"/>
</dbReference>
<keyword evidence="7 11" id="KW-0067">ATP-binding</keyword>
<dbReference type="PANTHER" id="PTHR11136:SF0">
    <property type="entry name" value="DIHYDROFOLATE SYNTHETASE-RELATED"/>
    <property type="match status" value="1"/>
</dbReference>
<feature type="domain" description="Mur ligase C-terminal" evidence="12">
    <location>
        <begin position="287"/>
        <end position="403"/>
    </location>
</feature>
<dbReference type="Pfam" id="PF02875">
    <property type="entry name" value="Mur_ligase_C"/>
    <property type="match status" value="1"/>
</dbReference>
<comment type="cofactor">
    <cofactor evidence="1">
        <name>Mg(2+)</name>
        <dbReference type="ChEBI" id="CHEBI:18420"/>
    </cofactor>
</comment>
<keyword evidence="5" id="KW-0479">Metal-binding</keyword>
<reference evidence="15" key="1">
    <citation type="submission" date="2017-04" db="EMBL/GenBank/DDBJ databases">
        <title>Finegoldia magna isolated from orthopedic joint implant-associated infections.</title>
        <authorList>
            <person name="Bjorklund S."/>
            <person name="Bruggemann H."/>
            <person name="Jensen A."/>
            <person name="Hellmark B."/>
            <person name="Soderquist B."/>
        </authorList>
    </citation>
    <scope>NUCLEOTIDE SEQUENCE [LARGE SCALE GENOMIC DNA]</scope>
    <source>
        <strain evidence="15">CCUG 54800</strain>
    </source>
</reference>
<evidence type="ECO:0000256" key="10">
    <source>
        <dbReference type="ARBA" id="ARBA00047493"/>
    </source>
</evidence>
<comment type="catalytic activity">
    <reaction evidence="10">
        <text>(6S)-5,6,7,8-tetrahydrofolyl-(gamma-L-Glu)(n) + L-glutamate + ATP = (6S)-5,6,7,8-tetrahydrofolyl-(gamma-L-Glu)(n+1) + ADP + phosphate + H(+)</text>
        <dbReference type="Rhea" id="RHEA:10580"/>
        <dbReference type="Rhea" id="RHEA-COMP:14738"/>
        <dbReference type="Rhea" id="RHEA-COMP:14740"/>
        <dbReference type="ChEBI" id="CHEBI:15378"/>
        <dbReference type="ChEBI" id="CHEBI:29985"/>
        <dbReference type="ChEBI" id="CHEBI:30616"/>
        <dbReference type="ChEBI" id="CHEBI:43474"/>
        <dbReference type="ChEBI" id="CHEBI:141005"/>
        <dbReference type="ChEBI" id="CHEBI:456216"/>
        <dbReference type="EC" id="6.3.2.17"/>
    </reaction>
</comment>
<dbReference type="Pfam" id="PF08245">
    <property type="entry name" value="Mur_ligase_M"/>
    <property type="match status" value="1"/>
</dbReference>
<dbReference type="InterPro" id="IPR013221">
    <property type="entry name" value="Mur_ligase_cen"/>
</dbReference>
<evidence type="ECO:0000256" key="5">
    <source>
        <dbReference type="ARBA" id="ARBA00022723"/>
    </source>
</evidence>
<dbReference type="SUPFAM" id="SSF53623">
    <property type="entry name" value="MurD-like peptide ligases, catalytic domain"/>
    <property type="match status" value="1"/>
</dbReference>
<evidence type="ECO:0000256" key="6">
    <source>
        <dbReference type="ARBA" id="ARBA00022741"/>
    </source>
</evidence>
<dbReference type="InterPro" id="IPR001645">
    <property type="entry name" value="Folylpolyglutamate_synth"/>
</dbReference>
<dbReference type="AlphaFoldDB" id="A0A233V426"/>
<gene>
    <name evidence="14" type="ORF">B9N49_06085</name>
</gene>
<keyword evidence="4 11" id="KW-0436">Ligase</keyword>
<dbReference type="GO" id="GO:0008841">
    <property type="term" value="F:dihydrofolate synthase activity"/>
    <property type="evidence" value="ECO:0007669"/>
    <property type="project" value="TreeGrafter"/>
</dbReference>
<dbReference type="InterPro" id="IPR036565">
    <property type="entry name" value="Mur-like_cat_sf"/>
</dbReference>
<dbReference type="PANTHER" id="PTHR11136">
    <property type="entry name" value="FOLYLPOLYGLUTAMATE SYNTHASE-RELATED"/>
    <property type="match status" value="1"/>
</dbReference>
<keyword evidence="8" id="KW-0460">Magnesium</keyword>
<feature type="domain" description="Mur ligase central" evidence="13">
    <location>
        <begin position="44"/>
        <end position="260"/>
    </location>
</feature>
<evidence type="ECO:0000313" key="14">
    <source>
        <dbReference type="EMBL" id="OXZ27145.1"/>
    </source>
</evidence>
<evidence type="ECO:0000259" key="12">
    <source>
        <dbReference type="Pfam" id="PF02875"/>
    </source>
</evidence>
<evidence type="ECO:0000256" key="8">
    <source>
        <dbReference type="ARBA" id="ARBA00022842"/>
    </source>
</evidence>
<name>A0A233V426_FINMA</name>
<dbReference type="SUPFAM" id="SSF53244">
    <property type="entry name" value="MurD-like peptide ligases, peptide-binding domain"/>
    <property type="match status" value="1"/>
</dbReference>
<dbReference type="GO" id="GO:0005524">
    <property type="term" value="F:ATP binding"/>
    <property type="evidence" value="ECO:0007669"/>
    <property type="project" value="UniProtKB-KW"/>
</dbReference>
<dbReference type="Gene3D" id="3.40.1190.10">
    <property type="entry name" value="Mur-like, catalytic domain"/>
    <property type="match status" value="1"/>
</dbReference>
<dbReference type="RefSeq" id="WP_094205960.1">
    <property type="nucleotide sequence ID" value="NZ_JAWGQT010000016.1"/>
</dbReference>
<evidence type="ECO:0000256" key="9">
    <source>
        <dbReference type="ARBA" id="ARBA00030592"/>
    </source>
</evidence>
<evidence type="ECO:0000256" key="4">
    <source>
        <dbReference type="ARBA" id="ARBA00022598"/>
    </source>
</evidence>
<evidence type="ECO:0000256" key="3">
    <source>
        <dbReference type="ARBA" id="ARBA00013025"/>
    </source>
</evidence>
<comment type="caution">
    <text evidence="14">The sequence shown here is derived from an EMBL/GenBank/DDBJ whole genome shotgun (WGS) entry which is preliminary data.</text>
</comment>
<comment type="similarity">
    <text evidence="2 11">Belongs to the folylpolyglutamate synthase family.</text>
</comment>
<evidence type="ECO:0000259" key="13">
    <source>
        <dbReference type="Pfam" id="PF08245"/>
    </source>
</evidence>
<accession>A0A233V426</accession>